<feature type="region of interest" description="Disordered" evidence="1">
    <location>
        <begin position="602"/>
        <end position="677"/>
    </location>
</feature>
<evidence type="ECO:0000256" key="1">
    <source>
        <dbReference type="SAM" id="MobiDB-lite"/>
    </source>
</evidence>
<dbReference type="PROSITE" id="PS50021">
    <property type="entry name" value="CH"/>
    <property type="match status" value="2"/>
</dbReference>
<protein>
    <submittedName>
        <fullName evidence="3">Actin cross-linking</fullName>
    </submittedName>
</protein>
<dbReference type="AlphaFoldDB" id="A0A0M0JR35"/>
<dbReference type="EMBL" id="JWZX01002471">
    <property type="protein sequence ID" value="KOO29054.1"/>
    <property type="molecule type" value="Genomic_DNA"/>
</dbReference>
<evidence type="ECO:0000259" key="2">
    <source>
        <dbReference type="PROSITE" id="PS50021"/>
    </source>
</evidence>
<accession>A0A0M0JR35</accession>
<name>A0A0M0JR35_9EUKA</name>
<dbReference type="Gene3D" id="1.10.418.10">
    <property type="entry name" value="Calponin-like domain"/>
    <property type="match status" value="2"/>
</dbReference>
<comment type="caution">
    <text evidence="3">The sequence shown here is derived from an EMBL/GenBank/DDBJ whole genome shotgun (WGS) entry which is preliminary data.</text>
</comment>
<reference evidence="4" key="1">
    <citation type="journal article" date="2015" name="PLoS Genet.">
        <title>Genome Sequence and Transcriptome Analyses of Chrysochromulina tobin: Metabolic Tools for Enhanced Algal Fitness in the Prominent Order Prymnesiales (Haptophyceae).</title>
        <authorList>
            <person name="Hovde B.T."/>
            <person name="Deodato C.R."/>
            <person name="Hunsperger H.M."/>
            <person name="Ryken S.A."/>
            <person name="Yost W."/>
            <person name="Jha R.K."/>
            <person name="Patterson J."/>
            <person name="Monnat R.J. Jr."/>
            <person name="Barlow S.B."/>
            <person name="Starkenburg S.R."/>
            <person name="Cattolico R.A."/>
        </authorList>
    </citation>
    <scope>NUCLEOTIDE SEQUENCE</scope>
    <source>
        <strain evidence="4">CCMP291</strain>
    </source>
</reference>
<dbReference type="Pfam" id="PF00307">
    <property type="entry name" value="CH"/>
    <property type="match status" value="2"/>
</dbReference>
<keyword evidence="4" id="KW-1185">Reference proteome</keyword>
<evidence type="ECO:0000313" key="3">
    <source>
        <dbReference type="EMBL" id="KOO29054.1"/>
    </source>
</evidence>
<feature type="domain" description="Calponin-homology (CH)" evidence="2">
    <location>
        <begin position="129"/>
        <end position="255"/>
    </location>
</feature>
<evidence type="ECO:0000313" key="4">
    <source>
        <dbReference type="Proteomes" id="UP000037460"/>
    </source>
</evidence>
<dbReference type="InterPro" id="IPR036872">
    <property type="entry name" value="CH_dom_sf"/>
</dbReference>
<proteinExistence type="predicted"/>
<dbReference type="SMART" id="SM00033">
    <property type="entry name" value="CH"/>
    <property type="match status" value="2"/>
</dbReference>
<dbReference type="Proteomes" id="UP000037460">
    <property type="component" value="Unassembled WGS sequence"/>
</dbReference>
<feature type="domain" description="Calponin-homology (CH)" evidence="2">
    <location>
        <begin position="16"/>
        <end position="123"/>
    </location>
</feature>
<feature type="region of interest" description="Disordered" evidence="1">
    <location>
        <begin position="537"/>
        <end position="559"/>
    </location>
</feature>
<feature type="compositionally biased region" description="Pro residues" evidence="1">
    <location>
        <begin position="636"/>
        <end position="653"/>
    </location>
</feature>
<dbReference type="SUPFAM" id="SSF47576">
    <property type="entry name" value="Calponin-homology domain, CH-domain"/>
    <property type="match status" value="1"/>
</dbReference>
<feature type="region of interest" description="Disordered" evidence="1">
    <location>
        <begin position="353"/>
        <end position="375"/>
    </location>
</feature>
<dbReference type="PANTHER" id="PTHR11915">
    <property type="entry name" value="SPECTRIN/FILAMIN RELATED CYTOSKELETAL PROTEIN"/>
    <property type="match status" value="1"/>
</dbReference>
<organism evidence="3 4">
    <name type="scientific">Chrysochromulina tobinii</name>
    <dbReference type="NCBI Taxonomy" id="1460289"/>
    <lineage>
        <taxon>Eukaryota</taxon>
        <taxon>Haptista</taxon>
        <taxon>Haptophyta</taxon>
        <taxon>Prymnesiophyceae</taxon>
        <taxon>Prymnesiales</taxon>
        <taxon>Chrysochromulinaceae</taxon>
        <taxon>Chrysochromulina</taxon>
    </lineage>
</organism>
<dbReference type="InterPro" id="IPR001715">
    <property type="entry name" value="CH_dom"/>
</dbReference>
<sequence length="695" mass="75737">MAAPSKQLTAKEREELTQLKTYTRWWHATLQQARNAEHTVTDLSKDLATGIVPVALMEVLTRAEIKHNKEPKNRIKQMENIAIFIRQLKTLGIPSANMSAEDLADGKKHLMLTLTWNLIVHFAPSSKEAALADDQLRWMQSNTKGYARVDVSGWAGLCDGRALCAVLHRYDPSALDFDALPDADADGAALASMEIAFETAERKFGAPRLLEAADVALALDPSMKLLAADATSAADGAPELRSMITYLLSLRQALRQHRDARAKEVAGRCAAFVSDAEALGAWVLDATQIQLDRTVIAHGFDRTSKEEVADADRMLSQLEDGFRGTEKVAQQKKRSELAQLRLPAISRTLVENEEADKRFKHRMPGEKESAPAPGAPLSAVERGAAANAESPAFVVESAAAAIAKLDSTLRTLATAWAKLEAAEEGLSVALWLVLVEKKTDLMVKEVLVEAKKLEDLAIGWAEKMESEQELPVLKFDDRNEAERVWPPEAGDSAAALAQGVHVLELWSATGTDDCVSALDDRRSACVALMNEASRRRNEEGRPLAAVQATAPRGGRSSPPLHMEMEDVLNVEHKLEVAWLEMNEAAAELQTKLHEMLKWQRTQLESTSTRLASAHKKLGKLRPEMVKQSWFGAPEPTRAPPPATPEEQSPPKPGGKPNGKAEPKPSSAGPGFKGDGAVVDTKVKVTVQEEKGCAIL</sequence>
<dbReference type="OrthoDB" id="18740at2759"/>
<gene>
    <name evidence="3" type="ORF">Ctob_007382</name>
</gene>